<protein>
    <submittedName>
        <fullName evidence="1">Uncharacterized protein</fullName>
    </submittedName>
</protein>
<evidence type="ECO:0000313" key="2">
    <source>
        <dbReference type="Proteomes" id="UP001238603"/>
    </source>
</evidence>
<keyword evidence="2" id="KW-1185">Reference proteome</keyword>
<reference evidence="1 2" key="1">
    <citation type="submission" date="2023-06" db="EMBL/GenBank/DDBJ databases">
        <title>Pelomonas sp. APW6 16S ribosomal RNA gene genome sequencing and assembly.</title>
        <authorList>
            <person name="Woo H."/>
        </authorList>
    </citation>
    <scope>NUCLEOTIDE SEQUENCE [LARGE SCALE GENOMIC DNA]</scope>
    <source>
        <strain evidence="1 2">APW6</strain>
    </source>
</reference>
<dbReference type="RefSeq" id="WP_285983475.1">
    <property type="nucleotide sequence ID" value="NZ_JASVDS010000004.1"/>
</dbReference>
<accession>A0ABT7LKN4</accession>
<dbReference type="EMBL" id="JASVDS010000004">
    <property type="protein sequence ID" value="MDL5033393.1"/>
    <property type="molecule type" value="Genomic_DNA"/>
</dbReference>
<organism evidence="1 2">
    <name type="scientific">Roseateles subflavus</name>
    <dbReference type="NCBI Taxonomy" id="3053353"/>
    <lineage>
        <taxon>Bacteria</taxon>
        <taxon>Pseudomonadati</taxon>
        <taxon>Pseudomonadota</taxon>
        <taxon>Betaproteobacteria</taxon>
        <taxon>Burkholderiales</taxon>
        <taxon>Sphaerotilaceae</taxon>
        <taxon>Roseateles</taxon>
    </lineage>
</organism>
<sequence>MKIEDLKSRVANIVSADAAPKADAADLQLLDDDMLDAVSGGREWWVQATWTMRF</sequence>
<gene>
    <name evidence="1" type="ORF">QRD43_15875</name>
</gene>
<evidence type="ECO:0000313" key="1">
    <source>
        <dbReference type="EMBL" id="MDL5033393.1"/>
    </source>
</evidence>
<comment type="caution">
    <text evidence="1">The sequence shown here is derived from an EMBL/GenBank/DDBJ whole genome shotgun (WGS) entry which is preliminary data.</text>
</comment>
<dbReference type="Proteomes" id="UP001238603">
    <property type="component" value="Unassembled WGS sequence"/>
</dbReference>
<name>A0ABT7LKN4_9BURK</name>
<proteinExistence type="predicted"/>